<dbReference type="Proteomes" id="UP000002593">
    <property type="component" value="Chromosome"/>
</dbReference>
<dbReference type="EnsemblBacteria" id="ABM81066">
    <property type="protein sequence ID" value="ABM81066"/>
    <property type="gene ID" value="Hbut_1234"/>
</dbReference>
<dbReference type="RefSeq" id="WP_011822384.1">
    <property type="nucleotide sequence ID" value="NC_008818.1"/>
</dbReference>
<dbReference type="HOGENOM" id="CLU_170079_0_0_2"/>
<dbReference type="eggNOG" id="arCOG05956">
    <property type="taxonomic scope" value="Archaea"/>
</dbReference>
<organism evidence="1 2">
    <name type="scientific">Hyperthermus butylicus (strain DSM 5456 / JCM 9403 / PLM1-5)</name>
    <dbReference type="NCBI Taxonomy" id="415426"/>
    <lineage>
        <taxon>Archaea</taxon>
        <taxon>Thermoproteota</taxon>
        <taxon>Thermoprotei</taxon>
        <taxon>Desulfurococcales</taxon>
        <taxon>Pyrodictiaceae</taxon>
        <taxon>Hyperthermus</taxon>
    </lineage>
</organism>
<gene>
    <name evidence="1" type="ordered locus">Hbut_1234</name>
</gene>
<dbReference type="KEGG" id="hbu:Hbut_1234"/>
<dbReference type="AlphaFoldDB" id="A2BM55"/>
<evidence type="ECO:0000313" key="2">
    <source>
        <dbReference type="Proteomes" id="UP000002593"/>
    </source>
</evidence>
<sequence>MGYARLDLIYIVSKIAEAAIRSAAGLSYSLDDMPQSVKEAAAAIVATVSEQIAVEDDRILRCRICGKGPFTRKGLYLHVRRVHLDTIYDMVRRELETYLWRTKNI</sequence>
<dbReference type="STRING" id="415426.Hbut_1234"/>
<accession>A2BM55</accession>
<evidence type="ECO:0000313" key="1">
    <source>
        <dbReference type="EMBL" id="ABM81066.1"/>
    </source>
</evidence>
<dbReference type="GeneID" id="4782397"/>
<proteinExistence type="predicted"/>
<protein>
    <submittedName>
        <fullName evidence="1">Conserved crenarchaeal protein</fullName>
    </submittedName>
</protein>
<keyword evidence="2" id="KW-1185">Reference proteome</keyword>
<dbReference type="EMBL" id="CP000493">
    <property type="protein sequence ID" value="ABM81066.1"/>
    <property type="molecule type" value="Genomic_DNA"/>
</dbReference>
<name>A2BM55_HYPBU</name>
<reference evidence="1 2" key="1">
    <citation type="journal article" date="2007" name="Archaea">
        <title>The genome of Hyperthermus butylicus: a sulfur-reducing, peptide fermenting, neutrophilic Crenarchaeote growing up to 108 degrees C.</title>
        <authorList>
            <person name="Brugger K."/>
            <person name="Chen L."/>
            <person name="Stark M."/>
            <person name="Zibat A."/>
            <person name="Redder P."/>
            <person name="Ruepp A."/>
            <person name="Awayez M."/>
            <person name="She Q."/>
            <person name="Garrett R.A."/>
            <person name="Klenk H.P."/>
        </authorList>
    </citation>
    <scope>NUCLEOTIDE SEQUENCE [LARGE SCALE GENOMIC DNA]</scope>
    <source>
        <strain evidence="2">DSM 5456 / JCM 9403 / PLM1-5</strain>
    </source>
</reference>
<dbReference type="OrthoDB" id="19360at2157"/>